<dbReference type="InterPro" id="IPR045743">
    <property type="entry name" value="DUF6089"/>
</dbReference>
<dbReference type="HOGENOM" id="CLU_071588_2_0_10"/>
<dbReference type="Pfam" id="PF19573">
    <property type="entry name" value="DUF6089"/>
    <property type="match status" value="1"/>
</dbReference>
<reference evidence="3" key="1">
    <citation type="submission" date="2010-07" db="EMBL/GenBank/DDBJ databases">
        <authorList>
            <person name="Muzny D."/>
            <person name="Qin X."/>
            <person name="Deng J."/>
            <person name="Jiang H."/>
            <person name="Liu Y."/>
            <person name="Qu J."/>
            <person name="Song X.-Z."/>
            <person name="Zhang L."/>
            <person name="Thornton R."/>
            <person name="Coyle M."/>
            <person name="Francisco L."/>
            <person name="Jackson L."/>
            <person name="Javaid M."/>
            <person name="Korchina V."/>
            <person name="Kovar C."/>
            <person name="Mata R."/>
            <person name="Mathew T."/>
            <person name="Ngo R."/>
            <person name="Nguyen L."/>
            <person name="Nguyen N."/>
            <person name="Okwuonu G."/>
            <person name="Ongeri F."/>
            <person name="Pham C."/>
            <person name="Simmons D."/>
            <person name="Wilczek-Boney K."/>
            <person name="Hale W."/>
            <person name="Jakkamsetti A."/>
            <person name="Pham P."/>
            <person name="Ruth R."/>
            <person name="San Lucas F."/>
            <person name="Warren J."/>
            <person name="Zhang J."/>
            <person name="Zhao Z."/>
            <person name="Zhou C."/>
            <person name="Zhu D."/>
            <person name="Lee S."/>
            <person name="Bess C."/>
            <person name="Blankenburg K."/>
            <person name="Forbes L."/>
            <person name="Fu Q."/>
            <person name="Gubbala S."/>
            <person name="Hirani K."/>
            <person name="Jayaseelan J.C."/>
            <person name="Lara F."/>
            <person name="Munidasa M."/>
            <person name="Palculict T."/>
            <person name="Patil S."/>
            <person name="Pu L.-L."/>
            <person name="Saada N."/>
            <person name="Tang L."/>
            <person name="Weissenberger G."/>
            <person name="Zhu Y."/>
            <person name="Hemphill L."/>
            <person name="Shang Y."/>
            <person name="Youmans B."/>
            <person name="Ayvaz T."/>
            <person name="Ross M."/>
            <person name="Santibanez J."/>
            <person name="Aqrawi P."/>
            <person name="Gross S."/>
            <person name="Joshi V."/>
            <person name="Fowler G."/>
            <person name="Nazareth L."/>
            <person name="Reid J."/>
            <person name="Worley K."/>
            <person name="Petrosino J."/>
            <person name="Highlander S."/>
            <person name="Gibbs R."/>
        </authorList>
    </citation>
    <scope>NUCLEOTIDE SEQUENCE [LARGE SCALE GENOMIC DNA]</scope>
    <source>
        <strain evidence="3">DSM 16973</strain>
    </source>
</reference>
<dbReference type="eggNOG" id="COG3637">
    <property type="taxonomic scope" value="Bacteria"/>
</dbReference>
<protein>
    <recommendedName>
        <fullName evidence="2">DUF6089 domain-containing protein</fullName>
    </recommendedName>
</protein>
<accession>E0NVI1</accession>
<evidence type="ECO:0000313" key="3">
    <source>
        <dbReference type="EMBL" id="EFM00915.1"/>
    </source>
</evidence>
<proteinExistence type="predicted"/>
<dbReference type="Gene3D" id="2.40.160.20">
    <property type="match status" value="1"/>
</dbReference>
<dbReference type="EMBL" id="AEEI01000061">
    <property type="protein sequence ID" value="EFM00915.1"/>
    <property type="molecule type" value="Genomic_DNA"/>
</dbReference>
<dbReference type="BioCyc" id="PMAR862515-HMP:GMOO-2218-MONOMER"/>
<evidence type="ECO:0000256" key="1">
    <source>
        <dbReference type="SAM" id="SignalP"/>
    </source>
</evidence>
<evidence type="ECO:0000259" key="2">
    <source>
        <dbReference type="Pfam" id="PF19573"/>
    </source>
</evidence>
<gene>
    <name evidence="3" type="ORF">HMPREF0658_2186</name>
</gene>
<evidence type="ECO:0000313" key="4">
    <source>
        <dbReference type="Proteomes" id="UP000004394"/>
    </source>
</evidence>
<dbReference type="PROSITE" id="PS51257">
    <property type="entry name" value="PROKAR_LIPOPROTEIN"/>
    <property type="match status" value="1"/>
</dbReference>
<keyword evidence="4" id="KW-1185">Reference proteome</keyword>
<dbReference type="InterPro" id="IPR011250">
    <property type="entry name" value="OMP/PagP_B-barrel"/>
</dbReference>
<feature type="chain" id="PRO_5003138436" description="DUF6089 domain-containing protein" evidence="1">
    <location>
        <begin position="20"/>
        <end position="228"/>
    </location>
</feature>
<comment type="caution">
    <text evidence="3">The sequence shown here is derived from an EMBL/GenBank/DDBJ whole genome shotgun (WGS) entry which is preliminary data.</text>
</comment>
<feature type="domain" description="DUF6089" evidence="2">
    <location>
        <begin position="7"/>
        <end position="222"/>
    </location>
</feature>
<dbReference type="STRING" id="862515.HMPREF0658_2186"/>
<dbReference type="SUPFAM" id="SSF56925">
    <property type="entry name" value="OMPA-like"/>
    <property type="match status" value="1"/>
</dbReference>
<name>E0NVI1_9BACT</name>
<dbReference type="Proteomes" id="UP000004394">
    <property type="component" value="Unassembled WGS sequence"/>
</dbReference>
<feature type="signal peptide" evidence="1">
    <location>
        <begin position="1"/>
        <end position="19"/>
    </location>
</feature>
<dbReference type="AlphaFoldDB" id="E0NVI1"/>
<dbReference type="RefSeq" id="WP_006950565.1">
    <property type="nucleotide sequence ID" value="NZ_GL397214.1"/>
</dbReference>
<sequence>MKHLAGFVLLLLMACPVQAQDDPEYRMEIGGGVGALTYEGDFNGHPLRHMQPAVTLAGKYVLDPYMAFRLAVTTGKLKGTSADVSTYYPAVASGRYTFSNTLTDVSLTYEYNFFPYGTGRDYRGSRRLTPFVFGGIGFTAVTGSGTNVFTGSIPIGIGAKYKVSERVNMGWEWVVHFSMSDRLDGVKDPYGVKSTGLFKNTDGYSLFRLTLTYSLSPKCRTCNKDTDD</sequence>
<keyword evidence="1" id="KW-0732">Signal</keyword>
<organism evidence="3 4">
    <name type="scientific">Hoylesella marshii DSM 16973 = JCM 13450</name>
    <dbReference type="NCBI Taxonomy" id="862515"/>
    <lineage>
        <taxon>Bacteria</taxon>
        <taxon>Pseudomonadati</taxon>
        <taxon>Bacteroidota</taxon>
        <taxon>Bacteroidia</taxon>
        <taxon>Bacteroidales</taxon>
        <taxon>Prevotellaceae</taxon>
        <taxon>Hoylesella</taxon>
    </lineage>
</organism>